<dbReference type="Gene3D" id="3.40.390.10">
    <property type="entry name" value="Collagenase (Catalytic Domain)"/>
    <property type="match status" value="1"/>
</dbReference>
<dbReference type="EMBL" id="QRNO01000021">
    <property type="protein sequence ID" value="RHK51088.1"/>
    <property type="molecule type" value="Genomic_DNA"/>
</dbReference>
<protein>
    <submittedName>
        <fullName evidence="11">M13 family peptidase</fullName>
    </submittedName>
</protein>
<evidence type="ECO:0000256" key="4">
    <source>
        <dbReference type="ARBA" id="ARBA00022723"/>
    </source>
</evidence>
<organism evidence="11 12">
    <name type="scientific">Leyella stercorea</name>
    <dbReference type="NCBI Taxonomy" id="363265"/>
    <lineage>
        <taxon>Bacteria</taxon>
        <taxon>Pseudomonadati</taxon>
        <taxon>Bacteroidota</taxon>
        <taxon>Bacteroidia</taxon>
        <taxon>Bacteroidales</taxon>
        <taxon>Prevotellaceae</taxon>
        <taxon>Leyella</taxon>
    </lineage>
</organism>
<comment type="cofactor">
    <cofactor evidence="1">
        <name>Zn(2+)</name>
        <dbReference type="ChEBI" id="CHEBI:29105"/>
    </cofactor>
</comment>
<feature type="signal peptide" evidence="8">
    <location>
        <begin position="1"/>
        <end position="20"/>
    </location>
</feature>
<dbReference type="GO" id="GO:0046872">
    <property type="term" value="F:metal ion binding"/>
    <property type="evidence" value="ECO:0007669"/>
    <property type="project" value="UniProtKB-KW"/>
</dbReference>
<dbReference type="GO" id="GO:0005886">
    <property type="term" value="C:plasma membrane"/>
    <property type="evidence" value="ECO:0007669"/>
    <property type="project" value="TreeGrafter"/>
</dbReference>
<feature type="chain" id="PRO_5018562396" evidence="8">
    <location>
        <begin position="21"/>
        <end position="676"/>
    </location>
</feature>
<dbReference type="OrthoDB" id="9775677at2"/>
<dbReference type="InterPro" id="IPR024079">
    <property type="entry name" value="MetalloPept_cat_dom_sf"/>
</dbReference>
<keyword evidence="5" id="KW-0378">Hydrolase</keyword>
<dbReference type="GO" id="GO:0016485">
    <property type="term" value="P:protein processing"/>
    <property type="evidence" value="ECO:0007669"/>
    <property type="project" value="TreeGrafter"/>
</dbReference>
<keyword evidence="12" id="KW-1185">Reference proteome</keyword>
<evidence type="ECO:0000256" key="1">
    <source>
        <dbReference type="ARBA" id="ARBA00001947"/>
    </source>
</evidence>
<dbReference type="PRINTS" id="PR00786">
    <property type="entry name" value="NEPRILYSIN"/>
</dbReference>
<dbReference type="Gene3D" id="1.10.1380.10">
    <property type="entry name" value="Neutral endopeptidase , domain2"/>
    <property type="match status" value="1"/>
</dbReference>
<comment type="caution">
    <text evidence="11">The sequence shown here is derived from an EMBL/GenBank/DDBJ whole genome shotgun (WGS) entry which is preliminary data.</text>
</comment>
<evidence type="ECO:0000256" key="2">
    <source>
        <dbReference type="ARBA" id="ARBA00007357"/>
    </source>
</evidence>
<evidence type="ECO:0000256" key="5">
    <source>
        <dbReference type="ARBA" id="ARBA00022801"/>
    </source>
</evidence>
<dbReference type="InterPro" id="IPR008753">
    <property type="entry name" value="Peptidase_M13_N"/>
</dbReference>
<dbReference type="InterPro" id="IPR018497">
    <property type="entry name" value="Peptidase_M13_C"/>
</dbReference>
<keyword evidence="6" id="KW-0862">Zinc</keyword>
<dbReference type="CDD" id="cd08662">
    <property type="entry name" value="M13"/>
    <property type="match status" value="1"/>
</dbReference>
<evidence type="ECO:0000256" key="8">
    <source>
        <dbReference type="SAM" id="SignalP"/>
    </source>
</evidence>
<dbReference type="SUPFAM" id="SSF55486">
    <property type="entry name" value="Metalloproteases ('zincins'), catalytic domain"/>
    <property type="match status" value="1"/>
</dbReference>
<evidence type="ECO:0000313" key="12">
    <source>
        <dbReference type="Proteomes" id="UP000286598"/>
    </source>
</evidence>
<dbReference type="InterPro" id="IPR042089">
    <property type="entry name" value="Peptidase_M13_dom_2"/>
</dbReference>
<accession>A0A3R6FKR0</accession>
<proteinExistence type="inferred from homology"/>
<name>A0A3R6FKR0_9BACT</name>
<dbReference type="Pfam" id="PF01431">
    <property type="entry name" value="Peptidase_M13"/>
    <property type="match status" value="1"/>
</dbReference>
<dbReference type="AlphaFoldDB" id="A0A3R6FKR0"/>
<evidence type="ECO:0000256" key="7">
    <source>
        <dbReference type="ARBA" id="ARBA00023049"/>
    </source>
</evidence>
<comment type="similarity">
    <text evidence="2">Belongs to the peptidase M13 family.</text>
</comment>
<evidence type="ECO:0000256" key="3">
    <source>
        <dbReference type="ARBA" id="ARBA00022670"/>
    </source>
</evidence>
<dbReference type="Proteomes" id="UP000286598">
    <property type="component" value="Unassembled WGS sequence"/>
</dbReference>
<keyword evidence="8" id="KW-0732">Signal</keyword>
<feature type="domain" description="Peptidase M13 N-terminal" evidence="10">
    <location>
        <begin position="37"/>
        <end position="416"/>
    </location>
</feature>
<evidence type="ECO:0000313" key="11">
    <source>
        <dbReference type="EMBL" id="RHK51088.1"/>
    </source>
</evidence>
<feature type="domain" description="Peptidase M13 C-terminal" evidence="9">
    <location>
        <begin position="470"/>
        <end position="672"/>
    </location>
</feature>
<evidence type="ECO:0000256" key="6">
    <source>
        <dbReference type="ARBA" id="ARBA00022833"/>
    </source>
</evidence>
<dbReference type="GO" id="GO:0004222">
    <property type="term" value="F:metalloendopeptidase activity"/>
    <property type="evidence" value="ECO:0007669"/>
    <property type="project" value="InterPro"/>
</dbReference>
<dbReference type="InterPro" id="IPR000718">
    <property type="entry name" value="Peptidase_M13"/>
</dbReference>
<keyword evidence="7" id="KW-0482">Metalloprotease</keyword>
<evidence type="ECO:0000259" key="9">
    <source>
        <dbReference type="Pfam" id="PF01431"/>
    </source>
</evidence>
<dbReference type="PROSITE" id="PS51885">
    <property type="entry name" value="NEPRILYSIN"/>
    <property type="match status" value="1"/>
</dbReference>
<evidence type="ECO:0000259" key="10">
    <source>
        <dbReference type="Pfam" id="PF05649"/>
    </source>
</evidence>
<sequence>MKVKSIILACSLLATMSASAQTSKGIDLANMNTAAKPGNDFYEYAIGGWRKAHPLDAEHARNGSFTDLDEMNQKRILALIEEYSSKPQPKGTLGQKIGSLYNLAMDSVRRNREGAEPLKPLLKKINDISDRREYQLVTAQLDARGLDCLMFGAGVGADMKDAANNLVGIGQGGLGLGERDYYLSDDAQVVAVRKAYAEYLKKMLVLAGNDEAAAQRKADATMRIETRIAKASKGQVELRDVQANYHKMTYNALVKDFPGIDWGNFFLAQGFPPFSHIDVGQLEPIHEVEKILAEESLDDLKAYAESHAISSAAGYLDDNFRAVEFELGKVMSGVQQDRPRWKRATALVSGVLGEAIGKLYVEKYFPESSKQQMLQLVRNLQKALSQRIDEATWMSPATKAQAQDKLANFIVKVGYPDTWKDYTNLHVDEQLSLFENMQNIRAFLSQDYISRKVNKPVDKAEWQMTPQTVNAYYNPTTNEICFPAAILQPPFFDPNVDEAVNYGGIGGVIGHEMSHGFDDQGSQFDKYGNQNDWWTAEDKKNFEARTKVLVDYFSSIEALPGKKINGKLTLGENIGDNGGLNISFRALQNVLKENPALNKPIDGFTPEQRFFLSWATVWAGNARPEFIDRQIKTDPHSPAEARVNAALPQIDAWYKAFNVKKSDKLFVPQKKRAQIW</sequence>
<reference evidence="11 12" key="1">
    <citation type="submission" date="2018-08" db="EMBL/GenBank/DDBJ databases">
        <title>A genome reference for cultivated species of the human gut microbiota.</title>
        <authorList>
            <person name="Zou Y."/>
            <person name="Xue W."/>
            <person name="Luo G."/>
        </authorList>
    </citation>
    <scope>NUCLEOTIDE SEQUENCE [LARGE SCALE GENOMIC DNA]</scope>
    <source>
        <strain evidence="11 12">AF42-9</strain>
    </source>
</reference>
<keyword evidence="4" id="KW-0479">Metal-binding</keyword>
<keyword evidence="3" id="KW-0645">Protease</keyword>
<dbReference type="PANTHER" id="PTHR11733">
    <property type="entry name" value="ZINC METALLOPROTEASE FAMILY M13 NEPRILYSIN-RELATED"/>
    <property type="match status" value="1"/>
</dbReference>
<dbReference type="PANTHER" id="PTHR11733:SF167">
    <property type="entry name" value="FI17812P1-RELATED"/>
    <property type="match status" value="1"/>
</dbReference>
<dbReference type="Pfam" id="PF05649">
    <property type="entry name" value="Peptidase_M13_N"/>
    <property type="match status" value="1"/>
</dbReference>
<gene>
    <name evidence="11" type="ORF">DW060_05625</name>
</gene>